<dbReference type="InterPro" id="IPR046328">
    <property type="entry name" value="ETS_fam"/>
</dbReference>
<dbReference type="InterPro" id="IPR036388">
    <property type="entry name" value="WH-like_DNA-bd_sf"/>
</dbReference>
<dbReference type="GO" id="GO:0030154">
    <property type="term" value="P:cell differentiation"/>
    <property type="evidence" value="ECO:0007669"/>
    <property type="project" value="TreeGrafter"/>
</dbReference>
<keyword evidence="3 5" id="KW-0238">DNA-binding</keyword>
<proteinExistence type="inferred from homology"/>
<dbReference type="Gene3D" id="1.10.10.10">
    <property type="entry name" value="Winged helix-like DNA-binding domain superfamily/Winged helix DNA-binding domain"/>
    <property type="match status" value="1"/>
</dbReference>
<reference evidence="8" key="2">
    <citation type="submission" date="2025-09" db="UniProtKB">
        <authorList>
            <consortium name="Ensembl"/>
        </authorList>
    </citation>
    <scope>IDENTIFICATION</scope>
</reference>
<dbReference type="FunFam" id="1.10.10.10:FF:000055">
    <property type="entry name" value="ETS translocation variant 4 isoform 1"/>
    <property type="match status" value="1"/>
</dbReference>
<dbReference type="GeneTree" id="ENSGT00940000157123"/>
<dbReference type="Pfam" id="PF04621">
    <property type="entry name" value="ETS_PEA3_N"/>
    <property type="match status" value="1"/>
</dbReference>
<dbReference type="InterPro" id="IPR000418">
    <property type="entry name" value="Ets_dom"/>
</dbReference>
<dbReference type="PRINTS" id="PR00454">
    <property type="entry name" value="ETSDOMAIN"/>
</dbReference>
<accession>S4RB79</accession>
<feature type="compositionally biased region" description="Low complexity" evidence="6">
    <location>
        <begin position="183"/>
        <end position="202"/>
    </location>
</feature>
<dbReference type="STRING" id="7757.ENSPMAP00000002460"/>
<dbReference type="Ensembl" id="ENSPMAT00000002472.1">
    <property type="protein sequence ID" value="ENSPMAP00000002460.1"/>
    <property type="gene ID" value="ENSPMAG00000002241.1"/>
</dbReference>
<protein>
    <recommendedName>
        <fullName evidence="7">ETS domain-containing protein</fullName>
    </recommendedName>
</protein>
<dbReference type="GO" id="GO:0043565">
    <property type="term" value="F:sequence-specific DNA binding"/>
    <property type="evidence" value="ECO:0007669"/>
    <property type="project" value="InterPro"/>
</dbReference>
<comment type="subcellular location">
    <subcellularLocation>
        <location evidence="5">Nucleus</location>
    </subcellularLocation>
</comment>
<dbReference type="HOGENOM" id="CLU_030025_1_0_1"/>
<evidence type="ECO:0000313" key="8">
    <source>
        <dbReference type="Ensembl" id="ENSPMAP00000002460.1"/>
    </source>
</evidence>
<dbReference type="PROSITE" id="PS00346">
    <property type="entry name" value="ETS_DOMAIN_2"/>
    <property type="match status" value="1"/>
</dbReference>
<feature type="compositionally biased region" description="Pro residues" evidence="6">
    <location>
        <begin position="128"/>
        <end position="145"/>
    </location>
</feature>
<dbReference type="GO" id="GO:0005634">
    <property type="term" value="C:nucleus"/>
    <property type="evidence" value="ECO:0007669"/>
    <property type="project" value="UniProtKB-SubCell"/>
</dbReference>
<evidence type="ECO:0000256" key="1">
    <source>
        <dbReference type="ARBA" id="ARBA00005562"/>
    </source>
</evidence>
<evidence type="ECO:0000256" key="2">
    <source>
        <dbReference type="ARBA" id="ARBA00022553"/>
    </source>
</evidence>
<keyword evidence="2" id="KW-0597">Phosphoprotein</keyword>
<sequence>AVMDGFYDQEVPYTASGVTAARARQGVPPDRLVKHVLDGAVGLAQESEELFQDLRQLQEAWLAEAKVPDEDEQFVPDFQAENLAFHAPFVKVKKEAPSQCLGPASACSQEPPPRLAYPSPNLASPNAFTPPPPNSLPFQTPPSPPHVSTAISAYMQNGGAEGLKLGGTPTPTCTPALSPLQPSPATVAAAPGPVALAAVSGPPSRPPGFPPPLSDPPPPRPPRLQRQLSDPCPPFPLHVARSGCPQFHRQASEPLSAGPFPPQGPPGGLKQEYVGPQGYPGEELYPGPPRQHPHGRTHHTLGYAVAMYMPSCPPMYMGGDGFTNSKHSEAFMYEKEGRSYYDDACVVPDRFEGGDVKPEVCGFRESLPPVYPRRGSLQLWQFLVALLEDPAHAGTIVWTGRGMEFKLLDPEEVARLWGIQKNRPAMNYDKLSRSLRYYYEKGIMQKVAGERYVYKFVCHPEVVFSHAFLD</sequence>
<organism evidence="8">
    <name type="scientific">Petromyzon marinus</name>
    <name type="common">Sea lamprey</name>
    <dbReference type="NCBI Taxonomy" id="7757"/>
    <lineage>
        <taxon>Eukaryota</taxon>
        <taxon>Metazoa</taxon>
        <taxon>Chordata</taxon>
        <taxon>Craniata</taxon>
        <taxon>Vertebrata</taxon>
        <taxon>Cyclostomata</taxon>
        <taxon>Hyperoartia</taxon>
        <taxon>Petromyzontiformes</taxon>
        <taxon>Petromyzontidae</taxon>
        <taxon>Petromyzon</taxon>
    </lineage>
</organism>
<feature type="domain" description="ETS" evidence="7">
    <location>
        <begin position="377"/>
        <end position="457"/>
    </location>
</feature>
<evidence type="ECO:0000256" key="5">
    <source>
        <dbReference type="RuleBase" id="RU004019"/>
    </source>
</evidence>
<dbReference type="SMART" id="SM00413">
    <property type="entry name" value="ETS"/>
    <property type="match status" value="1"/>
</dbReference>
<comment type="similarity">
    <text evidence="1 5">Belongs to the ETS family.</text>
</comment>
<dbReference type="PANTHER" id="PTHR11849">
    <property type="entry name" value="ETS"/>
    <property type="match status" value="1"/>
</dbReference>
<evidence type="ECO:0000259" key="7">
    <source>
        <dbReference type="PROSITE" id="PS50061"/>
    </source>
</evidence>
<dbReference type="InterPro" id="IPR036390">
    <property type="entry name" value="WH_DNA-bd_sf"/>
</dbReference>
<evidence type="ECO:0000256" key="6">
    <source>
        <dbReference type="SAM" id="MobiDB-lite"/>
    </source>
</evidence>
<feature type="compositionally biased region" description="Low complexity" evidence="6">
    <location>
        <begin position="275"/>
        <end position="285"/>
    </location>
</feature>
<feature type="region of interest" description="Disordered" evidence="6">
    <location>
        <begin position="100"/>
        <end position="146"/>
    </location>
</feature>
<dbReference type="SUPFAM" id="SSF46785">
    <property type="entry name" value="Winged helix' DNA-binding domain"/>
    <property type="match status" value="1"/>
</dbReference>
<evidence type="ECO:0000256" key="3">
    <source>
        <dbReference type="ARBA" id="ARBA00023125"/>
    </source>
</evidence>
<feature type="region of interest" description="Disordered" evidence="6">
    <location>
        <begin position="159"/>
        <end position="297"/>
    </location>
</feature>
<dbReference type="InterPro" id="IPR006715">
    <property type="entry name" value="ETS_PEA3_N"/>
</dbReference>
<evidence type="ECO:0000256" key="4">
    <source>
        <dbReference type="ARBA" id="ARBA00023242"/>
    </source>
</evidence>
<dbReference type="AlphaFoldDB" id="S4RB79"/>
<dbReference type="PROSITE" id="PS00345">
    <property type="entry name" value="ETS_DOMAIN_1"/>
    <property type="match status" value="1"/>
</dbReference>
<dbReference type="GO" id="GO:0045893">
    <property type="term" value="P:positive regulation of DNA-templated transcription"/>
    <property type="evidence" value="ECO:0007669"/>
    <property type="project" value="UniProtKB-ARBA"/>
</dbReference>
<reference evidence="8" key="1">
    <citation type="submission" date="2025-08" db="UniProtKB">
        <authorList>
            <consortium name="Ensembl"/>
        </authorList>
    </citation>
    <scope>IDENTIFICATION</scope>
</reference>
<keyword evidence="4 5" id="KW-0539">Nucleus</keyword>
<dbReference type="GO" id="GO:0000981">
    <property type="term" value="F:DNA-binding transcription factor activity, RNA polymerase II-specific"/>
    <property type="evidence" value="ECO:0007669"/>
    <property type="project" value="TreeGrafter"/>
</dbReference>
<feature type="compositionally biased region" description="Pro residues" evidence="6">
    <location>
        <begin position="203"/>
        <end position="222"/>
    </location>
</feature>
<dbReference type="Pfam" id="PF00178">
    <property type="entry name" value="Ets"/>
    <property type="match status" value="1"/>
</dbReference>
<dbReference type="PROSITE" id="PS50061">
    <property type="entry name" value="ETS_DOMAIN_3"/>
    <property type="match status" value="1"/>
</dbReference>
<dbReference type="PANTHER" id="PTHR11849:SF181">
    <property type="entry name" value="ETS TRANSLOCATION VARIANT 4"/>
    <property type="match status" value="1"/>
</dbReference>
<name>S4RB79_PETMA</name>